<name>A0A1S5Y341_9VIRU</name>
<dbReference type="EMBL" id="KY229235">
    <property type="protein sequence ID" value="AQQ75531.1"/>
    <property type="molecule type" value="Genomic_DNA"/>
</dbReference>
<protein>
    <submittedName>
        <fullName evidence="1">Uncharacterized protein</fullName>
    </submittedName>
</protein>
<accession>A0A1S5Y341</accession>
<organism evidence="1">
    <name type="scientific">uncultured archaeal virus</name>
    <dbReference type="NCBI Taxonomy" id="1960247"/>
    <lineage>
        <taxon>Viruses</taxon>
        <taxon>environmental samples</taxon>
    </lineage>
</organism>
<dbReference type="InterPro" id="IPR044000">
    <property type="entry name" value="Phage_tube_2"/>
</dbReference>
<evidence type="ECO:0000313" key="1">
    <source>
        <dbReference type="EMBL" id="AQQ75531.1"/>
    </source>
</evidence>
<proteinExistence type="predicted"/>
<gene>
    <name evidence="1" type="ORF">JDFR1000234_56</name>
</gene>
<sequence length="306" mass="32692">MPATGAVAAKAWAIETTFKTEPASVSNAFGRGTRITSISLKNSLSPLYEINAVEAQDLIPMAFEGAFGIETILTDGALFEPLLGSKSGAGTDLDPYVYTVATSMKSITIKTGFTSSSAVGDTLLGCVLTSARIAIRLNEYAMLTLSGLYASKSISTSVPTNATTTAAPYTFIDATFEFPTGTTVGKVQTLELTIATNANFIRELNNREPVDVFRKETTYDGRFTVIAENKDFIAYALGGTTTATTPQDTITAQTAKLTFTDGTRNLVFELSGVKFDTLDYAILPNDIIMFDIAFKATSITVKEWSA</sequence>
<reference evidence="1" key="1">
    <citation type="journal article" date="2017" name="MBio">
        <title>Viruses in the Oceanic Basement.</title>
        <authorList>
            <person name="Nigro O.D."/>
            <person name="Jungbluth S.P."/>
            <person name="Steward G.F."/>
            <person name="Rappe M.S."/>
        </authorList>
    </citation>
    <scope>NUCLEOTIDE SEQUENCE</scope>
    <source>
        <strain evidence="1">JdFR1000234</strain>
    </source>
</reference>
<dbReference type="Pfam" id="PF18906">
    <property type="entry name" value="Phage_tube_2"/>
    <property type="match status" value="1"/>
</dbReference>